<proteinExistence type="inferred from homology"/>
<evidence type="ECO:0000256" key="10">
    <source>
        <dbReference type="ARBA" id="ARBA00023204"/>
    </source>
</evidence>
<feature type="domain" description="ABC transporter" evidence="14">
    <location>
        <begin position="1"/>
        <end position="436"/>
    </location>
</feature>
<dbReference type="InterPro" id="IPR003439">
    <property type="entry name" value="ABC_transporter-like_ATP-bd"/>
</dbReference>
<feature type="domain" description="ABC transporter" evidence="14">
    <location>
        <begin position="450"/>
        <end position="747"/>
    </location>
</feature>
<keyword evidence="5" id="KW-0227">DNA damage</keyword>
<dbReference type="PROSITE" id="PS00211">
    <property type="entry name" value="ABC_TRANSPORTER_1"/>
    <property type="match status" value="2"/>
</dbReference>
<dbReference type="PANTHER" id="PTHR43152:SF1">
    <property type="entry name" value="UVRA PROTEIN"/>
    <property type="match status" value="1"/>
</dbReference>
<evidence type="ECO:0000256" key="7">
    <source>
        <dbReference type="ARBA" id="ARBA00022840"/>
    </source>
</evidence>
<dbReference type="PANTHER" id="PTHR43152">
    <property type="entry name" value="UVRABC SYSTEM PROTEIN A"/>
    <property type="match status" value="1"/>
</dbReference>
<reference evidence="15 16" key="1">
    <citation type="submission" date="2021-03" db="EMBL/GenBank/DDBJ databases">
        <title>Genomic Encyclopedia of Type Strains, Phase IV (KMG-IV): sequencing the most valuable type-strain genomes for metagenomic binning, comparative biology and taxonomic classification.</title>
        <authorList>
            <person name="Goeker M."/>
        </authorList>
    </citation>
    <scope>NUCLEOTIDE SEQUENCE [LARGE SCALE GENOMIC DNA]</scope>
    <source>
        <strain evidence="15 16">DSM 28650</strain>
    </source>
</reference>
<evidence type="ECO:0000256" key="1">
    <source>
        <dbReference type="ARBA" id="ARBA00004496"/>
    </source>
</evidence>
<dbReference type="SUPFAM" id="SSF52540">
    <property type="entry name" value="P-loop containing nucleoside triphosphate hydrolases"/>
    <property type="match status" value="3"/>
</dbReference>
<keyword evidence="7" id="KW-0067">ATP-binding</keyword>
<evidence type="ECO:0000256" key="4">
    <source>
        <dbReference type="ARBA" id="ARBA00022741"/>
    </source>
</evidence>
<dbReference type="SMART" id="SM00382">
    <property type="entry name" value="AAA"/>
    <property type="match status" value="2"/>
</dbReference>
<dbReference type="Pfam" id="PF00005">
    <property type="entry name" value="ABC_tran"/>
    <property type="match status" value="1"/>
</dbReference>
<evidence type="ECO:0000256" key="9">
    <source>
        <dbReference type="ARBA" id="ARBA00023125"/>
    </source>
</evidence>
<dbReference type="Proteomes" id="UP001519308">
    <property type="component" value="Unassembled WGS sequence"/>
</dbReference>
<evidence type="ECO:0000256" key="13">
    <source>
        <dbReference type="ARBA" id="ARBA00042156"/>
    </source>
</evidence>
<comment type="similarity">
    <text evidence="11">Belongs to the ABC transporter superfamily. UvrA family.</text>
</comment>
<dbReference type="RefSeq" id="WP_021283456.1">
    <property type="nucleotide sequence ID" value="NZ_JAGGLL010000021.1"/>
</dbReference>
<keyword evidence="3" id="KW-0677">Repeat</keyword>
<accession>A0ABS4K591</accession>
<dbReference type="InterPro" id="IPR027417">
    <property type="entry name" value="P-loop_NTPase"/>
</dbReference>
<evidence type="ECO:0000313" key="16">
    <source>
        <dbReference type="Proteomes" id="UP001519308"/>
    </source>
</evidence>
<evidence type="ECO:0000259" key="14">
    <source>
        <dbReference type="PROSITE" id="PS50893"/>
    </source>
</evidence>
<dbReference type="InterPro" id="IPR017871">
    <property type="entry name" value="ABC_transporter-like_CS"/>
</dbReference>
<keyword evidence="4" id="KW-0547">Nucleotide-binding</keyword>
<dbReference type="Gene3D" id="3.40.50.300">
    <property type="entry name" value="P-loop containing nucleotide triphosphate hydrolases"/>
    <property type="match status" value="2"/>
</dbReference>
<dbReference type="Gene3D" id="1.10.8.280">
    <property type="entry name" value="ABC transporter ATPase domain-like"/>
    <property type="match status" value="1"/>
</dbReference>
<dbReference type="PROSITE" id="PS50893">
    <property type="entry name" value="ABC_TRANSPORTER_2"/>
    <property type="match status" value="2"/>
</dbReference>
<comment type="subcellular location">
    <subcellularLocation>
        <location evidence="1">Cytoplasm</location>
    </subcellularLocation>
</comment>
<evidence type="ECO:0000256" key="3">
    <source>
        <dbReference type="ARBA" id="ARBA00022737"/>
    </source>
</evidence>
<evidence type="ECO:0000256" key="2">
    <source>
        <dbReference type="ARBA" id="ARBA00022490"/>
    </source>
</evidence>
<evidence type="ECO:0000256" key="12">
    <source>
        <dbReference type="ARBA" id="ARBA00039316"/>
    </source>
</evidence>
<dbReference type="InterPro" id="IPR003593">
    <property type="entry name" value="AAA+_ATPase"/>
</dbReference>
<protein>
    <recommendedName>
        <fullName evidence="12">UvrABC system protein A</fullName>
    </recommendedName>
    <alternativeName>
        <fullName evidence="13">Excinuclease ABC subunit A</fullName>
    </alternativeName>
</protein>
<sequence length="757" mass="83778">MDKNNIIISGAREKNLKSIDVTIPKNQITTVVGVSGSGKSALVFDTVAAESQRQLNETYSSFIRNRLPHYGKPEVDSINNLSVSIVINQKRLGDNARSTVGTVTDIYSLLRLLFSRIGTPFVGYSDIFSFNNPQGMCEECEGLGVSQGFRIDQLLDMNKSLNEGAILFPTFYPGGFRWKRYVHTGLFDNDKKLKDYSEEELDTLINKSGFKPQNPTKDWPPTSFYEGVIPRIKKAFLTKSCREAKLYKNHIARVVYEDLCPACSGSRLNSKVLSCKINGKTIADCVNMTISDLIDFLKEIKVPSVITVTESLLQQLSYAKEVGLGYLSLSRGTSTLSGGESQRIKMIRQLGSSLNGLIYIFDEPSIGLHPHDILRINSLLKRLKEKGNTILIVEHDPDIIKISDCLLEMGPGSGVLGGEVMFLGSLSELYHSSTLTAKYLKSCHEMKKTIREPKGWLEINNGSLHNLHNVQVKIPKGVMTVVTGVAGSGKSTLFNKLLPAYYPQCISINQKSITTNKRSNIATFSGILDPIRNLLGSVNKVDDSLFSFNSKGACQNCKGLGTVELDLAFMDAVTEVCEVCNGEGFTKTALQYLYKGKNISDILNLSVVEAIELFRNQPFVSELNKLQDVGLGYLKLGQRLTTLSGGELQRLKLALELQEKNQIYILDEPTTGLHPSDIEKLLLIFERLLNNGSTLIVIEHNLEIMCHGDFIIDMGPEAGELGGNIVFSGKPEDILGCEESITGRYIKNYINDSKYKV</sequence>
<keyword evidence="8" id="KW-0267">Excision nuclease</keyword>
<keyword evidence="9" id="KW-0238">DNA-binding</keyword>
<dbReference type="CDD" id="cd03270">
    <property type="entry name" value="ABC_UvrA_I"/>
    <property type="match status" value="1"/>
</dbReference>
<evidence type="ECO:0000313" key="15">
    <source>
        <dbReference type="EMBL" id="MBP2022944.1"/>
    </source>
</evidence>
<comment type="caution">
    <text evidence="15">The sequence shown here is derived from an EMBL/GenBank/DDBJ whole genome shotgun (WGS) entry which is preliminary data.</text>
</comment>
<gene>
    <name evidence="15" type="ORF">J2Z44_002769</name>
</gene>
<evidence type="ECO:0000256" key="8">
    <source>
        <dbReference type="ARBA" id="ARBA00022881"/>
    </source>
</evidence>
<organism evidence="15 16">
    <name type="scientific">Clostridium punense</name>
    <dbReference type="NCBI Taxonomy" id="1054297"/>
    <lineage>
        <taxon>Bacteria</taxon>
        <taxon>Bacillati</taxon>
        <taxon>Bacillota</taxon>
        <taxon>Clostridia</taxon>
        <taxon>Eubacteriales</taxon>
        <taxon>Clostridiaceae</taxon>
        <taxon>Clostridium</taxon>
    </lineage>
</organism>
<keyword evidence="16" id="KW-1185">Reference proteome</keyword>
<name>A0ABS4K591_9CLOT</name>
<dbReference type="Gene3D" id="1.20.1580.10">
    <property type="entry name" value="ABC transporter ATPase like domain"/>
    <property type="match status" value="2"/>
</dbReference>
<evidence type="ECO:0000256" key="6">
    <source>
        <dbReference type="ARBA" id="ARBA00022769"/>
    </source>
</evidence>
<dbReference type="EMBL" id="JAGGLL010000021">
    <property type="protein sequence ID" value="MBP2022944.1"/>
    <property type="molecule type" value="Genomic_DNA"/>
</dbReference>
<keyword evidence="2" id="KW-0963">Cytoplasm</keyword>
<keyword evidence="6" id="KW-0228">DNA excision</keyword>
<keyword evidence="10" id="KW-0234">DNA repair</keyword>
<evidence type="ECO:0000256" key="11">
    <source>
        <dbReference type="ARBA" id="ARBA00038000"/>
    </source>
</evidence>
<evidence type="ECO:0000256" key="5">
    <source>
        <dbReference type="ARBA" id="ARBA00022763"/>
    </source>
</evidence>